<protein>
    <submittedName>
        <fullName evidence="2">DUF2750 domain-containing protein</fullName>
    </submittedName>
</protein>
<dbReference type="AlphaFoldDB" id="A0A4Y7XDU1"/>
<dbReference type="OrthoDB" id="2936081at2"/>
<gene>
    <name evidence="2" type="ORF">E2B99_04250</name>
</gene>
<evidence type="ECO:0000313" key="2">
    <source>
        <dbReference type="EMBL" id="TEU29281.1"/>
    </source>
</evidence>
<dbReference type="Proteomes" id="UP000297834">
    <property type="component" value="Unassembled WGS sequence"/>
</dbReference>
<sequence length="158" mass="18124">MENFAQTPQLNMLELDAKARYRYFIQKIIAKREVWGLYHDGWAMSGTVGGKMALPLWPDAKYARLCNTRNWAKHQVQAMSLKTFVEELIPLLIEKQCMASVFLTPDWNSVLVEPERLLADIKSYVYACFQEEKNHLPEQVSASQAKQDLPAMASTSIQ</sequence>
<dbReference type="Pfam" id="PF11042">
    <property type="entry name" value="DUF2750"/>
    <property type="match status" value="1"/>
</dbReference>
<accession>A0A4Y7XDU1</accession>
<name>A0A4Y7XDU1_9GAMM</name>
<keyword evidence="3" id="KW-1185">Reference proteome</keyword>
<evidence type="ECO:0000313" key="3">
    <source>
        <dbReference type="Proteomes" id="UP000297834"/>
    </source>
</evidence>
<dbReference type="RefSeq" id="WP_134243732.1">
    <property type="nucleotide sequence ID" value="NZ_SNTY01000014.1"/>
</dbReference>
<proteinExistence type="predicted"/>
<organism evidence="2 3">
    <name type="scientific">Alkanindiges illinoisensis</name>
    <dbReference type="NCBI Taxonomy" id="197183"/>
    <lineage>
        <taxon>Bacteria</taxon>
        <taxon>Pseudomonadati</taxon>
        <taxon>Pseudomonadota</taxon>
        <taxon>Gammaproteobacteria</taxon>
        <taxon>Moraxellales</taxon>
        <taxon>Moraxellaceae</taxon>
        <taxon>Alkanindiges</taxon>
    </lineage>
</organism>
<feature type="region of interest" description="Disordered" evidence="1">
    <location>
        <begin position="139"/>
        <end position="158"/>
    </location>
</feature>
<evidence type="ECO:0000256" key="1">
    <source>
        <dbReference type="SAM" id="MobiDB-lite"/>
    </source>
</evidence>
<dbReference type="InterPro" id="IPR021284">
    <property type="entry name" value="DUF2750"/>
</dbReference>
<reference evidence="2 3" key="1">
    <citation type="submission" date="2019-03" db="EMBL/GenBank/DDBJ databases">
        <title>Alkanindiges illinoisensis: a potential pathogenic isolated from ascites of a gastric cancer patient with abdominal metastasis.</title>
        <authorList>
            <person name="Hu X."/>
            <person name="Yang B."/>
            <person name="Yan X."/>
            <person name="Lin L."/>
            <person name="Zhao H."/>
            <person name="Zhou F."/>
            <person name="Su B."/>
            <person name="Chen J."/>
            <person name="Rui Y."/>
            <person name="Wang Q."/>
            <person name="Zheng L."/>
        </authorList>
    </citation>
    <scope>NUCLEOTIDE SEQUENCE [LARGE SCALE GENOMIC DNA]</scope>
    <source>
        <strain evidence="2 3">NFYY 23406</strain>
    </source>
</reference>
<comment type="caution">
    <text evidence="2">The sequence shown here is derived from an EMBL/GenBank/DDBJ whole genome shotgun (WGS) entry which is preliminary data.</text>
</comment>
<dbReference type="EMBL" id="SNTY01000014">
    <property type="protein sequence ID" value="TEU29281.1"/>
    <property type="molecule type" value="Genomic_DNA"/>
</dbReference>